<keyword evidence="4" id="KW-0645">Protease</keyword>
<accession>A0ABV5HHQ4</accession>
<dbReference type="PANTHER" id="PTHR38037:SF2">
    <property type="entry name" value="ATP-DEPENDENT ZINC PROTEASE DOMAIN-CONTAINING PROTEIN-RELATED"/>
    <property type="match status" value="1"/>
</dbReference>
<organism evidence="4 5">
    <name type="scientific">Vibrio olivae</name>
    <dbReference type="NCBI Taxonomy" id="1243002"/>
    <lineage>
        <taxon>Bacteria</taxon>
        <taxon>Pseudomonadati</taxon>
        <taxon>Pseudomonadota</taxon>
        <taxon>Gammaproteobacteria</taxon>
        <taxon>Vibrionales</taxon>
        <taxon>Vibrionaceae</taxon>
        <taxon>Vibrio</taxon>
    </lineage>
</organism>
<dbReference type="EMBL" id="JBHMEP010000001">
    <property type="protein sequence ID" value="MFB9133768.1"/>
    <property type="molecule type" value="Genomic_DNA"/>
</dbReference>
<evidence type="ECO:0000313" key="4">
    <source>
        <dbReference type="EMBL" id="MFB9133768.1"/>
    </source>
</evidence>
<proteinExistence type="predicted"/>
<dbReference type="RefSeq" id="WP_390189330.1">
    <property type="nucleotide sequence ID" value="NZ_JBHMEP010000001.1"/>
</dbReference>
<dbReference type="PANTHER" id="PTHR38037">
    <property type="entry name" value="ZN_PROTEASE DOMAIN-CONTAINING PROTEIN"/>
    <property type="match status" value="1"/>
</dbReference>
<comment type="caution">
    <text evidence="4">The sequence shown here is derived from an EMBL/GenBank/DDBJ whole genome shotgun (WGS) entry which is preliminary data.</text>
</comment>
<dbReference type="SUPFAM" id="SSF50630">
    <property type="entry name" value="Acid proteases"/>
    <property type="match status" value="1"/>
</dbReference>
<feature type="region of interest" description="Disordered" evidence="2">
    <location>
        <begin position="81"/>
        <end position="103"/>
    </location>
</feature>
<gene>
    <name evidence="4" type="ORF">ACFFUV_02155</name>
</gene>
<dbReference type="Proteomes" id="UP001589645">
    <property type="component" value="Unassembled WGS sequence"/>
</dbReference>
<dbReference type="GO" id="GO:0006508">
    <property type="term" value="P:proteolysis"/>
    <property type="evidence" value="ECO:0007669"/>
    <property type="project" value="UniProtKB-KW"/>
</dbReference>
<evidence type="ECO:0000313" key="5">
    <source>
        <dbReference type="Proteomes" id="UP001589645"/>
    </source>
</evidence>
<keyword evidence="4" id="KW-0378">Hydrolase</keyword>
<dbReference type="InterPro" id="IPR008503">
    <property type="entry name" value="Asp_endopeptidase"/>
</dbReference>
<dbReference type="InterPro" id="IPR021109">
    <property type="entry name" value="Peptidase_aspartic_dom_sf"/>
</dbReference>
<feature type="compositionally biased region" description="Basic and acidic residues" evidence="2">
    <location>
        <begin position="83"/>
        <end position="92"/>
    </location>
</feature>
<evidence type="ECO:0000256" key="1">
    <source>
        <dbReference type="SAM" id="Coils"/>
    </source>
</evidence>
<dbReference type="PROSITE" id="PS51257">
    <property type="entry name" value="PROKAR_LIPOPROTEIN"/>
    <property type="match status" value="1"/>
</dbReference>
<name>A0ABV5HHQ4_9VIBR</name>
<sequence length="254" mass="28917">MFKQLTPVLAVALLSGCVSTKTEQYHQESLAAIKSVETNLSRQVDRLELKISNQSEYIESLEYEIDQLNEQVEHFGTKTLSHLRQDESRADETPDASPEPIASIPSNEVVLGAIERVTIDAIQQTFDARVDTGAATSSLDASDIEEFERNSKTWVRFHLTDIDNKEAEQNWIEAPVVRFVRIRQASSSEVERRPVIELWVKVGKIHEKAQFTLADRSQMSHPVLLGREFIRDIAVVDVSQKYIHTEKTDKKEQQ</sequence>
<feature type="coiled-coil region" evidence="1">
    <location>
        <begin position="44"/>
        <end position="78"/>
    </location>
</feature>
<evidence type="ECO:0000256" key="2">
    <source>
        <dbReference type="SAM" id="MobiDB-lite"/>
    </source>
</evidence>
<feature type="domain" description="Retropepsin-like aspartic endopeptidase" evidence="3">
    <location>
        <begin position="110"/>
        <end position="246"/>
    </location>
</feature>
<dbReference type="GO" id="GO:0008233">
    <property type="term" value="F:peptidase activity"/>
    <property type="evidence" value="ECO:0007669"/>
    <property type="project" value="UniProtKB-KW"/>
</dbReference>
<keyword evidence="1" id="KW-0175">Coiled coil</keyword>
<protein>
    <submittedName>
        <fullName evidence="4">ATP-dependent zinc protease</fullName>
    </submittedName>
</protein>
<keyword evidence="5" id="KW-1185">Reference proteome</keyword>
<evidence type="ECO:0000259" key="3">
    <source>
        <dbReference type="Pfam" id="PF05618"/>
    </source>
</evidence>
<dbReference type="Gene3D" id="2.40.70.10">
    <property type="entry name" value="Acid Proteases"/>
    <property type="match status" value="1"/>
</dbReference>
<reference evidence="4 5" key="1">
    <citation type="submission" date="2024-09" db="EMBL/GenBank/DDBJ databases">
        <authorList>
            <person name="Sun Q."/>
            <person name="Mori K."/>
        </authorList>
    </citation>
    <scope>NUCLEOTIDE SEQUENCE [LARGE SCALE GENOMIC DNA]</scope>
    <source>
        <strain evidence="4 5">CECT 8064</strain>
    </source>
</reference>
<dbReference type="Pfam" id="PF05618">
    <property type="entry name" value="Zn_protease"/>
    <property type="match status" value="1"/>
</dbReference>